<comment type="caution">
    <text evidence="1">The sequence shown here is derived from an EMBL/GenBank/DDBJ whole genome shotgun (WGS) entry which is preliminary data.</text>
</comment>
<proteinExistence type="predicted"/>
<accession>A0A1V6QFA3</accession>
<dbReference type="EMBL" id="MDYO01000076">
    <property type="protein sequence ID" value="OQD87893.1"/>
    <property type="molecule type" value="Genomic_DNA"/>
</dbReference>
<name>A0A1V6QFA3_9EURO</name>
<protein>
    <submittedName>
        <fullName evidence="1">Uncharacterized protein</fullName>
    </submittedName>
</protein>
<dbReference type="Proteomes" id="UP000191612">
    <property type="component" value="Unassembled WGS sequence"/>
</dbReference>
<dbReference type="AlphaFoldDB" id="A0A1V6QFA3"/>
<organism evidence="1 2">
    <name type="scientific">Penicillium solitum</name>
    <dbReference type="NCBI Taxonomy" id="60172"/>
    <lineage>
        <taxon>Eukaryota</taxon>
        <taxon>Fungi</taxon>
        <taxon>Dikarya</taxon>
        <taxon>Ascomycota</taxon>
        <taxon>Pezizomycotina</taxon>
        <taxon>Eurotiomycetes</taxon>
        <taxon>Eurotiomycetidae</taxon>
        <taxon>Eurotiales</taxon>
        <taxon>Aspergillaceae</taxon>
        <taxon>Penicillium</taxon>
    </lineage>
</organism>
<gene>
    <name evidence="1" type="ORF">PENSOL_c076G03332</name>
</gene>
<evidence type="ECO:0000313" key="1">
    <source>
        <dbReference type="EMBL" id="OQD87893.1"/>
    </source>
</evidence>
<keyword evidence="2" id="KW-1185">Reference proteome</keyword>
<evidence type="ECO:0000313" key="2">
    <source>
        <dbReference type="Proteomes" id="UP000191612"/>
    </source>
</evidence>
<sequence>MADAGPHPVWCKHCEVEGHLVTHCHALYEDLANFDAGVRMSQGPASDPKRAYPIAHWGQGKKNKQIYGPAAFNAAQGVPVQGISYPAIPPTDLDPLEAQAALNYLHQQWVYWLHCRAAWYENYFGGNTTL</sequence>
<reference evidence="2" key="1">
    <citation type="journal article" date="2017" name="Nat. Microbiol.">
        <title>Global analysis of biosynthetic gene clusters reveals vast potential of secondary metabolite production in Penicillium species.</title>
        <authorList>
            <person name="Nielsen J.C."/>
            <person name="Grijseels S."/>
            <person name="Prigent S."/>
            <person name="Ji B."/>
            <person name="Dainat J."/>
            <person name="Nielsen K.F."/>
            <person name="Frisvad J.C."/>
            <person name="Workman M."/>
            <person name="Nielsen J."/>
        </authorList>
    </citation>
    <scope>NUCLEOTIDE SEQUENCE [LARGE SCALE GENOMIC DNA]</scope>
    <source>
        <strain evidence="2">IBT 29525</strain>
    </source>
</reference>